<evidence type="ECO:0000313" key="3">
    <source>
        <dbReference type="Proteomes" id="UP000199476"/>
    </source>
</evidence>
<protein>
    <submittedName>
        <fullName evidence="2">Uncharacterized protein</fullName>
    </submittedName>
</protein>
<sequence>MERFKHIINLINNNQKDNKNDNNTDISNEEKQEFWGQYKKENKNYLLKNNDSFDFVGFWTHEIYSSNDLKNLFKALEEFDENKIYDFREKSIADTVKSKIYSPNIFTKNIGIITSKHSYNSQLINIDPPSEFEYIRVKLYHQLDSLTFLSFLFVLRKNKMKFLDDILKQDIKSLYENHSFEKFNPPSIIKKKQIEKEKDLLYKTATDWIKEKAPGICSKQNLHHPVCDLILRNQSNPIKNEPKYMKTLGLNEKFNSWNFENTTGLYLTHPYQKYEDDKRRKLILAGNKEKIIDSNNKLLHDIGGDMTSYKIPLFIDDKVSRILIPWVFFYISEVFLKYLYKTRDELTQVSFSEFQEDYSKIKNLENEFSWIESIVPHFINDIQKSKSFINYLKQNFKFKPLLLHRQKKDFFSYIQSLLNQNLEFMSKEYENISARYYSNINLFSALSNKELSDDNLFIQKIVLVITALMLVINIIMLALNFD</sequence>
<dbReference type="Proteomes" id="UP000199476">
    <property type="component" value="Unassembled WGS sequence"/>
</dbReference>
<dbReference type="RefSeq" id="WP_089761321.1">
    <property type="nucleotide sequence ID" value="NZ_FNGO01000021.1"/>
</dbReference>
<keyword evidence="1" id="KW-0812">Transmembrane</keyword>
<evidence type="ECO:0000313" key="2">
    <source>
        <dbReference type="EMBL" id="SDM20134.1"/>
    </source>
</evidence>
<reference evidence="2 3" key="1">
    <citation type="submission" date="2016-10" db="EMBL/GenBank/DDBJ databases">
        <authorList>
            <person name="de Groot N.N."/>
        </authorList>
    </citation>
    <scope>NUCLEOTIDE SEQUENCE [LARGE SCALE GENOMIC DNA]</scope>
    <source>
        <strain evidence="2 3">SLAS-1</strain>
    </source>
</reference>
<keyword evidence="3" id="KW-1185">Reference proteome</keyword>
<organism evidence="2 3">
    <name type="scientific">Halarsenatibacter silvermanii</name>
    <dbReference type="NCBI Taxonomy" id="321763"/>
    <lineage>
        <taxon>Bacteria</taxon>
        <taxon>Bacillati</taxon>
        <taxon>Bacillota</taxon>
        <taxon>Clostridia</taxon>
        <taxon>Halanaerobiales</taxon>
        <taxon>Halarsenatibacteraceae</taxon>
        <taxon>Halarsenatibacter</taxon>
    </lineage>
</organism>
<evidence type="ECO:0000256" key="1">
    <source>
        <dbReference type="SAM" id="Phobius"/>
    </source>
</evidence>
<dbReference type="EMBL" id="FNGO01000021">
    <property type="protein sequence ID" value="SDM20134.1"/>
    <property type="molecule type" value="Genomic_DNA"/>
</dbReference>
<name>A0A1G9RA78_9FIRM</name>
<dbReference type="AlphaFoldDB" id="A0A1G9RA78"/>
<keyword evidence="1" id="KW-0472">Membrane</keyword>
<gene>
    <name evidence="2" type="ORF">SAMN04488692_12115</name>
</gene>
<dbReference type="OrthoDB" id="2677857at2"/>
<feature type="transmembrane region" description="Helical" evidence="1">
    <location>
        <begin position="461"/>
        <end position="481"/>
    </location>
</feature>
<keyword evidence="1" id="KW-1133">Transmembrane helix</keyword>
<proteinExistence type="predicted"/>
<accession>A0A1G9RA78</accession>